<dbReference type="SUPFAM" id="SSF55073">
    <property type="entry name" value="Nucleotide cyclase"/>
    <property type="match status" value="1"/>
</dbReference>
<dbReference type="InterPro" id="IPR000014">
    <property type="entry name" value="PAS"/>
</dbReference>
<dbReference type="SMART" id="SM00052">
    <property type="entry name" value="EAL"/>
    <property type="match status" value="1"/>
</dbReference>
<dbReference type="SMART" id="SM00086">
    <property type="entry name" value="PAC"/>
    <property type="match status" value="2"/>
</dbReference>
<dbReference type="InterPro" id="IPR035919">
    <property type="entry name" value="EAL_sf"/>
</dbReference>
<dbReference type="AlphaFoldDB" id="A0A0P9YP78"/>
<dbReference type="InterPro" id="IPR013655">
    <property type="entry name" value="PAS_fold_3"/>
</dbReference>
<dbReference type="Gene3D" id="3.30.70.270">
    <property type="match status" value="1"/>
</dbReference>
<dbReference type="Pfam" id="PF00563">
    <property type="entry name" value="EAL"/>
    <property type="match status" value="1"/>
</dbReference>
<dbReference type="InterPro" id="IPR001610">
    <property type="entry name" value="PAC"/>
</dbReference>
<dbReference type="PANTHER" id="PTHR44757:SF2">
    <property type="entry name" value="BIOFILM ARCHITECTURE MAINTENANCE PROTEIN MBAA"/>
    <property type="match status" value="1"/>
</dbReference>
<dbReference type="SUPFAM" id="SSF55785">
    <property type="entry name" value="PYP-like sensor domain (PAS domain)"/>
    <property type="match status" value="2"/>
</dbReference>
<dbReference type="GO" id="GO:0071732">
    <property type="term" value="P:cellular response to nitric oxide"/>
    <property type="evidence" value="ECO:0007669"/>
    <property type="project" value="UniProtKB-ARBA"/>
</dbReference>
<dbReference type="FunFam" id="3.30.70.270:FF:000001">
    <property type="entry name" value="Diguanylate cyclase domain protein"/>
    <property type="match status" value="1"/>
</dbReference>
<dbReference type="SMART" id="SM00091">
    <property type="entry name" value="PAS"/>
    <property type="match status" value="2"/>
</dbReference>
<keyword evidence="4" id="KW-0973">c-di-GMP</keyword>
<name>A0A0P9YP78_9PSED</name>
<reference evidence="9 10" key="1">
    <citation type="submission" date="2015-09" db="EMBL/GenBank/DDBJ databases">
        <title>Genome announcement of multiple Pseudomonas syringae strains.</title>
        <authorList>
            <person name="Thakur S."/>
            <person name="Wang P.W."/>
            <person name="Gong Y."/>
            <person name="Weir B.S."/>
            <person name="Guttman D.S."/>
        </authorList>
    </citation>
    <scope>NUCLEOTIDE SEQUENCE [LARGE SCALE GENOMIC DNA]</scope>
    <source>
        <strain evidence="9 10">ICMP3956</strain>
    </source>
</reference>
<evidence type="ECO:0000256" key="1">
    <source>
        <dbReference type="ARBA" id="ARBA00001946"/>
    </source>
</evidence>
<feature type="domain" description="PAS" evidence="6">
    <location>
        <begin position="161"/>
        <end position="231"/>
    </location>
</feature>
<dbReference type="Gene3D" id="3.20.20.450">
    <property type="entry name" value="EAL domain"/>
    <property type="match status" value="1"/>
</dbReference>
<feature type="domain" description="GGDEF" evidence="8">
    <location>
        <begin position="317"/>
        <end position="455"/>
    </location>
</feature>
<dbReference type="PATRIC" id="fig|251707.3.peg.606"/>
<dbReference type="NCBIfam" id="TIGR00254">
    <property type="entry name" value="GGDEF"/>
    <property type="match status" value="1"/>
</dbReference>
<proteinExistence type="predicted"/>
<dbReference type="SUPFAM" id="SSF141868">
    <property type="entry name" value="EAL domain-like"/>
    <property type="match status" value="1"/>
</dbReference>
<dbReference type="Proteomes" id="UP000050562">
    <property type="component" value="Unassembled WGS sequence"/>
</dbReference>
<dbReference type="Gene3D" id="3.30.450.20">
    <property type="entry name" value="PAS domain"/>
    <property type="match status" value="2"/>
</dbReference>
<gene>
    <name evidence="9" type="ORF">ALO52_00463</name>
</gene>
<dbReference type="CDD" id="cd00130">
    <property type="entry name" value="PAS"/>
    <property type="match status" value="1"/>
</dbReference>
<dbReference type="GO" id="GO:0005886">
    <property type="term" value="C:plasma membrane"/>
    <property type="evidence" value="ECO:0007669"/>
    <property type="project" value="UniProtKB-SubCell"/>
</dbReference>
<comment type="cofactor">
    <cofactor evidence="1">
        <name>Mg(2+)</name>
        <dbReference type="ChEBI" id="CHEBI:18420"/>
    </cofactor>
</comment>
<comment type="subcellular location">
    <subcellularLocation>
        <location evidence="2">Cell inner membrane</location>
    </subcellularLocation>
</comment>
<dbReference type="InterPro" id="IPR029787">
    <property type="entry name" value="Nucleotide_cyclase"/>
</dbReference>
<dbReference type="InterPro" id="IPR000160">
    <property type="entry name" value="GGDEF_dom"/>
</dbReference>
<dbReference type="PANTHER" id="PTHR44757">
    <property type="entry name" value="DIGUANYLATE CYCLASE DGCP"/>
    <property type="match status" value="1"/>
</dbReference>
<evidence type="ECO:0000256" key="2">
    <source>
        <dbReference type="ARBA" id="ARBA00004533"/>
    </source>
</evidence>
<dbReference type="Pfam" id="PF13426">
    <property type="entry name" value="PAS_9"/>
    <property type="match status" value="1"/>
</dbReference>
<evidence type="ECO:0000313" key="9">
    <source>
        <dbReference type="EMBL" id="KPY40293.1"/>
    </source>
</evidence>
<dbReference type="CDD" id="cd01948">
    <property type="entry name" value="EAL"/>
    <property type="match status" value="1"/>
</dbReference>
<sequence length="732" mass="81575">MPNLLDPTILLASAQPAAAPAAQGTVEQTLRETLDRLNLALSSAQMGTWEWDIATDQLHACARAAQLHGREARSLDYDFTRFLAGVPTVERHRMRSACKAVVAGEQDTFQLTYRFQLQNGLSRLLESRAILYRNADGTPSRLAGTLLDITQQQAQAALEASEEKFAKAFHSSPDSITITELGTGRYVEVNDGFCRLTGYTAPEVLGRTVQEIGIWTDPDQRQSMIDHLRDTGRVHHREMAGRNKNGDPLTLDVSVEFITLNQTACLLMNARDIGQLKSAQAQIQHLAYHDPLTGLPNRALLMDRLSQQLSLLKHHRLRGALLFMDLDHFKHINDSLGHPVGDSVLNIVSARLEASVRLEDTVARLGGDEFVVLICGLEGSRHEVTQQVQELSDNLRELLAEPMFLDGHRLQVTPSIGMVLIPDDGSTPADLLKRADIALYRAKDSGRNTAQFFHSSMQKAVSQRLRMENDLRLALTRNEFHLHFQAQVDCRNQTLTGAEALLRWQHPDYGVLPPTQFVQILEESGMILEVGSWVLDEACKTAGRLLKQGLIAHNGFLMGVNISPRQFRQTDFVARVERSLKLHQLPATMLKLEITEGIVIQNLEDTIAKMRSLKKLGISFAMDDFGTGYSSLTYLKRLPVDTLKIDQSFVQDATSDPNDAEIIRAIVAMAQSLSLNVIAEGVETVEQLTFLEKLGCHVYQGYLFSEPLGDSQFEALLRLKQPVRQPSLLPDH</sequence>
<dbReference type="InterPro" id="IPR001633">
    <property type="entry name" value="EAL_dom"/>
</dbReference>
<dbReference type="FunFam" id="3.20.20.450:FF:000001">
    <property type="entry name" value="Cyclic di-GMP phosphodiesterase yahA"/>
    <property type="match status" value="1"/>
</dbReference>
<dbReference type="NCBIfam" id="TIGR00229">
    <property type="entry name" value="sensory_box"/>
    <property type="match status" value="1"/>
</dbReference>
<dbReference type="RefSeq" id="WP_057408164.1">
    <property type="nucleotide sequence ID" value="NZ_LJRC01000040.1"/>
</dbReference>
<evidence type="ECO:0000259" key="6">
    <source>
        <dbReference type="PROSITE" id="PS50112"/>
    </source>
</evidence>
<dbReference type="PROSITE" id="PS50112">
    <property type="entry name" value="PAS"/>
    <property type="match status" value="1"/>
</dbReference>
<feature type="domain" description="EAL" evidence="7">
    <location>
        <begin position="464"/>
        <end position="721"/>
    </location>
</feature>
<dbReference type="PROSITE" id="PS50887">
    <property type="entry name" value="GGDEF"/>
    <property type="match status" value="1"/>
</dbReference>
<dbReference type="EMBL" id="LJRC01000040">
    <property type="protein sequence ID" value="KPY40293.1"/>
    <property type="molecule type" value="Genomic_DNA"/>
</dbReference>
<dbReference type="PROSITE" id="PS50883">
    <property type="entry name" value="EAL"/>
    <property type="match status" value="1"/>
</dbReference>
<organism evidence="9 10">
    <name type="scientific">Pseudomonas syringae pv. primulae</name>
    <dbReference type="NCBI Taxonomy" id="251707"/>
    <lineage>
        <taxon>Bacteria</taxon>
        <taxon>Pseudomonadati</taxon>
        <taxon>Pseudomonadota</taxon>
        <taxon>Gammaproteobacteria</taxon>
        <taxon>Pseudomonadales</taxon>
        <taxon>Pseudomonadaceae</taxon>
        <taxon>Pseudomonas</taxon>
    </lineage>
</organism>
<evidence type="ECO:0000256" key="4">
    <source>
        <dbReference type="ARBA" id="ARBA00022636"/>
    </source>
</evidence>
<dbReference type="InterPro" id="IPR052155">
    <property type="entry name" value="Biofilm_reg_signaling"/>
</dbReference>
<dbReference type="Pfam" id="PF00990">
    <property type="entry name" value="GGDEF"/>
    <property type="match status" value="1"/>
</dbReference>
<protein>
    <recommendedName>
        <fullName evidence="3">cyclic-guanylate-specific phosphodiesterase</fullName>
        <ecNumber evidence="3">3.1.4.52</ecNumber>
    </recommendedName>
</protein>
<dbReference type="EC" id="3.1.4.52" evidence="3"/>
<accession>A0A0P9YP78</accession>
<evidence type="ECO:0000256" key="3">
    <source>
        <dbReference type="ARBA" id="ARBA00012282"/>
    </source>
</evidence>
<dbReference type="SMART" id="SM00267">
    <property type="entry name" value="GGDEF"/>
    <property type="match status" value="1"/>
</dbReference>
<dbReference type="InterPro" id="IPR035965">
    <property type="entry name" value="PAS-like_dom_sf"/>
</dbReference>
<evidence type="ECO:0000256" key="5">
    <source>
        <dbReference type="ARBA" id="ARBA00051114"/>
    </source>
</evidence>
<dbReference type="CDD" id="cd01949">
    <property type="entry name" value="GGDEF"/>
    <property type="match status" value="1"/>
</dbReference>
<dbReference type="InterPro" id="IPR043128">
    <property type="entry name" value="Rev_trsase/Diguanyl_cyclase"/>
</dbReference>
<comment type="catalytic activity">
    <reaction evidence="5">
        <text>3',3'-c-di-GMP + H2O = 5'-phosphoguanylyl(3'-&gt;5')guanosine + H(+)</text>
        <dbReference type="Rhea" id="RHEA:24902"/>
        <dbReference type="ChEBI" id="CHEBI:15377"/>
        <dbReference type="ChEBI" id="CHEBI:15378"/>
        <dbReference type="ChEBI" id="CHEBI:58754"/>
        <dbReference type="ChEBI" id="CHEBI:58805"/>
        <dbReference type="EC" id="3.1.4.52"/>
    </reaction>
    <physiologicalReaction direction="left-to-right" evidence="5">
        <dbReference type="Rhea" id="RHEA:24903"/>
    </physiologicalReaction>
</comment>
<dbReference type="GO" id="GO:0071111">
    <property type="term" value="F:cyclic-guanylate-specific phosphodiesterase activity"/>
    <property type="evidence" value="ECO:0007669"/>
    <property type="project" value="UniProtKB-EC"/>
</dbReference>
<dbReference type="Pfam" id="PF08447">
    <property type="entry name" value="PAS_3"/>
    <property type="match status" value="1"/>
</dbReference>
<evidence type="ECO:0000313" key="10">
    <source>
        <dbReference type="Proteomes" id="UP000050562"/>
    </source>
</evidence>
<comment type="caution">
    <text evidence="9">The sequence shown here is derived from an EMBL/GenBank/DDBJ whole genome shotgun (WGS) entry which is preliminary data.</text>
</comment>
<evidence type="ECO:0000259" key="8">
    <source>
        <dbReference type="PROSITE" id="PS50887"/>
    </source>
</evidence>
<evidence type="ECO:0000259" key="7">
    <source>
        <dbReference type="PROSITE" id="PS50883"/>
    </source>
</evidence>